<organism evidence="1">
    <name type="scientific">Rhizophora mucronata</name>
    <name type="common">Asiatic mangrove</name>
    <dbReference type="NCBI Taxonomy" id="61149"/>
    <lineage>
        <taxon>Eukaryota</taxon>
        <taxon>Viridiplantae</taxon>
        <taxon>Streptophyta</taxon>
        <taxon>Embryophyta</taxon>
        <taxon>Tracheophyta</taxon>
        <taxon>Spermatophyta</taxon>
        <taxon>Magnoliopsida</taxon>
        <taxon>eudicotyledons</taxon>
        <taxon>Gunneridae</taxon>
        <taxon>Pentapetalae</taxon>
        <taxon>rosids</taxon>
        <taxon>fabids</taxon>
        <taxon>Malpighiales</taxon>
        <taxon>Rhizophoraceae</taxon>
        <taxon>Rhizophora</taxon>
    </lineage>
</organism>
<dbReference type="EMBL" id="GGEC01085065">
    <property type="protein sequence ID" value="MBX65549.1"/>
    <property type="molecule type" value="Transcribed_RNA"/>
</dbReference>
<name>A0A2P2QEZ2_RHIMU</name>
<reference evidence="1" key="1">
    <citation type="submission" date="2018-02" db="EMBL/GenBank/DDBJ databases">
        <title>Rhizophora mucronata_Transcriptome.</title>
        <authorList>
            <person name="Meera S.P."/>
            <person name="Sreeshan A."/>
            <person name="Augustine A."/>
        </authorList>
    </citation>
    <scope>NUCLEOTIDE SEQUENCE</scope>
    <source>
        <tissue evidence="1">Leaf</tissue>
    </source>
</reference>
<accession>A0A2P2QEZ2</accession>
<sequence length="53" mass="6050">MFLIGHPFLILGLPRACWASHYFFALLGSSSCLCGSVWVFVYPCRCVFVHFCF</sequence>
<evidence type="ECO:0000313" key="1">
    <source>
        <dbReference type="EMBL" id="MBX65549.1"/>
    </source>
</evidence>
<dbReference type="AlphaFoldDB" id="A0A2P2QEZ2"/>
<protein>
    <submittedName>
        <fullName evidence="1">Uncharacterized protein</fullName>
    </submittedName>
</protein>
<proteinExistence type="predicted"/>